<dbReference type="EMBL" id="ML995477">
    <property type="protein sequence ID" value="KAF2145386.1"/>
    <property type="molecule type" value="Genomic_DNA"/>
</dbReference>
<keyword evidence="3" id="KW-1185">Reference proteome</keyword>
<sequence length="199" mass="22295">MRTGAAHIIIHQLMTISGVQVAPSGVKVTWEAIANLSDFLRIPNILVDLVERYCSILSFSRTIRTISDGISRLRHFSLLHDFSTSRISTSFSFLYWRCCFPLAVGLTESTFQPVPSRAFLTKKIENQQRATSSHHTTRPSLSLTGYNISLSTTIKACKRLLNPYHDTDTPFYGRKLPPSSNMTSDCRLVEVLLSPVSTT</sequence>
<proteinExistence type="predicted"/>
<keyword evidence="1" id="KW-0732">Signal</keyword>
<dbReference type="AlphaFoldDB" id="A0A6A6BMU4"/>
<dbReference type="Proteomes" id="UP000799438">
    <property type="component" value="Unassembled WGS sequence"/>
</dbReference>
<protein>
    <submittedName>
        <fullName evidence="2">Uncharacterized protein</fullName>
    </submittedName>
</protein>
<dbReference type="GeneID" id="54292647"/>
<accession>A0A6A6BMU4</accession>
<feature type="chain" id="PRO_5025338456" evidence="1">
    <location>
        <begin position="22"/>
        <end position="199"/>
    </location>
</feature>
<dbReference type="RefSeq" id="XP_033401098.1">
    <property type="nucleotide sequence ID" value="XM_033535153.1"/>
</dbReference>
<evidence type="ECO:0000313" key="2">
    <source>
        <dbReference type="EMBL" id="KAF2145386.1"/>
    </source>
</evidence>
<evidence type="ECO:0000313" key="3">
    <source>
        <dbReference type="Proteomes" id="UP000799438"/>
    </source>
</evidence>
<feature type="signal peptide" evidence="1">
    <location>
        <begin position="1"/>
        <end position="21"/>
    </location>
</feature>
<name>A0A6A6BMU4_9PEZI</name>
<evidence type="ECO:0000256" key="1">
    <source>
        <dbReference type="SAM" id="SignalP"/>
    </source>
</evidence>
<organism evidence="2 3">
    <name type="scientific">Aplosporella prunicola CBS 121167</name>
    <dbReference type="NCBI Taxonomy" id="1176127"/>
    <lineage>
        <taxon>Eukaryota</taxon>
        <taxon>Fungi</taxon>
        <taxon>Dikarya</taxon>
        <taxon>Ascomycota</taxon>
        <taxon>Pezizomycotina</taxon>
        <taxon>Dothideomycetes</taxon>
        <taxon>Dothideomycetes incertae sedis</taxon>
        <taxon>Botryosphaeriales</taxon>
        <taxon>Aplosporellaceae</taxon>
        <taxon>Aplosporella</taxon>
    </lineage>
</organism>
<gene>
    <name evidence="2" type="ORF">K452DRAFT_119347</name>
</gene>
<reference evidence="2" key="1">
    <citation type="journal article" date="2020" name="Stud. Mycol.">
        <title>101 Dothideomycetes genomes: a test case for predicting lifestyles and emergence of pathogens.</title>
        <authorList>
            <person name="Haridas S."/>
            <person name="Albert R."/>
            <person name="Binder M."/>
            <person name="Bloem J."/>
            <person name="Labutti K."/>
            <person name="Salamov A."/>
            <person name="Andreopoulos B."/>
            <person name="Baker S."/>
            <person name="Barry K."/>
            <person name="Bills G."/>
            <person name="Bluhm B."/>
            <person name="Cannon C."/>
            <person name="Castanera R."/>
            <person name="Culley D."/>
            <person name="Daum C."/>
            <person name="Ezra D."/>
            <person name="Gonzalez J."/>
            <person name="Henrissat B."/>
            <person name="Kuo A."/>
            <person name="Liang C."/>
            <person name="Lipzen A."/>
            <person name="Lutzoni F."/>
            <person name="Magnuson J."/>
            <person name="Mondo S."/>
            <person name="Nolan M."/>
            <person name="Ohm R."/>
            <person name="Pangilinan J."/>
            <person name="Park H.-J."/>
            <person name="Ramirez L."/>
            <person name="Alfaro M."/>
            <person name="Sun H."/>
            <person name="Tritt A."/>
            <person name="Yoshinaga Y."/>
            <person name="Zwiers L.-H."/>
            <person name="Turgeon B."/>
            <person name="Goodwin S."/>
            <person name="Spatafora J."/>
            <person name="Crous P."/>
            <person name="Grigoriev I."/>
        </authorList>
    </citation>
    <scope>NUCLEOTIDE SEQUENCE</scope>
    <source>
        <strain evidence="2">CBS 121167</strain>
    </source>
</reference>